<reference evidence="2" key="1">
    <citation type="journal article" date="2023" name="Nat. Plants">
        <title>Single-cell RNA sequencing provides a high-resolution roadmap for understanding the multicellular compartmentation of specialized metabolism.</title>
        <authorList>
            <person name="Sun S."/>
            <person name="Shen X."/>
            <person name="Li Y."/>
            <person name="Li Y."/>
            <person name="Wang S."/>
            <person name="Li R."/>
            <person name="Zhang H."/>
            <person name="Shen G."/>
            <person name="Guo B."/>
            <person name="Wei J."/>
            <person name="Xu J."/>
            <person name="St-Pierre B."/>
            <person name="Chen S."/>
            <person name="Sun C."/>
        </authorList>
    </citation>
    <scope>NUCLEOTIDE SEQUENCE [LARGE SCALE GENOMIC DNA]</scope>
</reference>
<accession>A0ACC0BG43</accession>
<gene>
    <name evidence="1" type="ORF">M9H77_11927</name>
</gene>
<dbReference type="EMBL" id="CM044703">
    <property type="protein sequence ID" value="KAI5671563.1"/>
    <property type="molecule type" value="Genomic_DNA"/>
</dbReference>
<organism evidence="1 2">
    <name type="scientific">Catharanthus roseus</name>
    <name type="common">Madagascar periwinkle</name>
    <name type="synonym">Vinca rosea</name>
    <dbReference type="NCBI Taxonomy" id="4058"/>
    <lineage>
        <taxon>Eukaryota</taxon>
        <taxon>Viridiplantae</taxon>
        <taxon>Streptophyta</taxon>
        <taxon>Embryophyta</taxon>
        <taxon>Tracheophyta</taxon>
        <taxon>Spermatophyta</taxon>
        <taxon>Magnoliopsida</taxon>
        <taxon>eudicotyledons</taxon>
        <taxon>Gunneridae</taxon>
        <taxon>Pentapetalae</taxon>
        <taxon>asterids</taxon>
        <taxon>lamiids</taxon>
        <taxon>Gentianales</taxon>
        <taxon>Apocynaceae</taxon>
        <taxon>Rauvolfioideae</taxon>
        <taxon>Vinceae</taxon>
        <taxon>Catharanthinae</taxon>
        <taxon>Catharanthus</taxon>
    </lineage>
</organism>
<comment type="caution">
    <text evidence="1">The sequence shown here is derived from an EMBL/GenBank/DDBJ whole genome shotgun (WGS) entry which is preliminary data.</text>
</comment>
<protein>
    <submittedName>
        <fullName evidence="1">Uncharacterized protein</fullName>
    </submittedName>
</protein>
<keyword evidence="2" id="KW-1185">Reference proteome</keyword>
<proteinExistence type="predicted"/>
<evidence type="ECO:0000313" key="2">
    <source>
        <dbReference type="Proteomes" id="UP001060085"/>
    </source>
</evidence>
<name>A0ACC0BG43_CATRO</name>
<sequence>MNRAYSEYSLLKTWIVTRHDDLDMIFLKIDYLIEEQITETKTILEYSRLKEKENDKSNLVIVSCVTMLCSCVELPKISYILLSREIQKIAHIRMKKSSEFGLGLGSGSGSGAFYNFVYPCIVDWKNVVGDGNCGFMVLSYFLHDDGNQWHKVRRHMWNEMHYKWNLYWNFFGGSQRFDKIWDGFAPRYCWMDVPNHLIIVANKFNLCIILLAKQDSCTILPFYLASDHVGDTIVIGHLVDSEYFIA</sequence>
<evidence type="ECO:0000313" key="1">
    <source>
        <dbReference type="EMBL" id="KAI5671563.1"/>
    </source>
</evidence>
<dbReference type="Proteomes" id="UP001060085">
    <property type="component" value="Linkage Group LG03"/>
</dbReference>